<organism evidence="1 2">
    <name type="scientific">Caerostris extrusa</name>
    <name type="common">Bark spider</name>
    <name type="synonym">Caerostris bankana</name>
    <dbReference type="NCBI Taxonomy" id="172846"/>
    <lineage>
        <taxon>Eukaryota</taxon>
        <taxon>Metazoa</taxon>
        <taxon>Ecdysozoa</taxon>
        <taxon>Arthropoda</taxon>
        <taxon>Chelicerata</taxon>
        <taxon>Arachnida</taxon>
        <taxon>Araneae</taxon>
        <taxon>Araneomorphae</taxon>
        <taxon>Entelegynae</taxon>
        <taxon>Araneoidea</taxon>
        <taxon>Araneidae</taxon>
        <taxon>Caerostris</taxon>
    </lineage>
</organism>
<keyword evidence="2" id="KW-1185">Reference proteome</keyword>
<reference evidence="1 2" key="1">
    <citation type="submission" date="2021-06" db="EMBL/GenBank/DDBJ databases">
        <title>Caerostris extrusa draft genome.</title>
        <authorList>
            <person name="Kono N."/>
            <person name="Arakawa K."/>
        </authorList>
    </citation>
    <scope>NUCLEOTIDE SEQUENCE [LARGE SCALE GENOMIC DNA]</scope>
</reference>
<proteinExistence type="predicted"/>
<evidence type="ECO:0000313" key="1">
    <source>
        <dbReference type="EMBL" id="GIY99395.1"/>
    </source>
</evidence>
<accession>A0AAV4XYV9</accession>
<evidence type="ECO:0000313" key="2">
    <source>
        <dbReference type="Proteomes" id="UP001054945"/>
    </source>
</evidence>
<protein>
    <submittedName>
        <fullName evidence="1">Uncharacterized protein</fullName>
    </submittedName>
</protein>
<comment type="caution">
    <text evidence="1">The sequence shown here is derived from an EMBL/GenBank/DDBJ whole genome shotgun (WGS) entry which is preliminary data.</text>
</comment>
<name>A0AAV4XYV9_CAEEX</name>
<dbReference type="EMBL" id="BPLR01001042">
    <property type="protein sequence ID" value="GIY99395.1"/>
    <property type="molecule type" value="Genomic_DNA"/>
</dbReference>
<feature type="non-terminal residue" evidence="1">
    <location>
        <position position="1"/>
    </location>
</feature>
<dbReference type="AlphaFoldDB" id="A0AAV4XYV9"/>
<dbReference type="Proteomes" id="UP001054945">
    <property type="component" value="Unassembled WGS sequence"/>
</dbReference>
<gene>
    <name evidence="1" type="ORF">CEXT_470911</name>
</gene>
<sequence length="43" mass="4889">LLSNDYISPIHLLPLPLTLDVRWYHVFPNSSDASGEFFGRGDE</sequence>